<reference evidence="2" key="1">
    <citation type="journal article" date="2019" name="Int. J. Syst. Evol. Microbiol.">
        <title>The Global Catalogue of Microorganisms (GCM) 10K type strain sequencing project: providing services to taxonomists for standard genome sequencing and annotation.</title>
        <authorList>
            <consortium name="The Broad Institute Genomics Platform"/>
            <consortium name="The Broad Institute Genome Sequencing Center for Infectious Disease"/>
            <person name="Wu L."/>
            <person name="Ma J."/>
        </authorList>
    </citation>
    <scope>NUCLEOTIDE SEQUENCE [LARGE SCALE GENOMIC DNA]</scope>
    <source>
        <strain evidence="2">CGMCC 1.18437</strain>
    </source>
</reference>
<protein>
    <recommendedName>
        <fullName evidence="3">DUF429 domain-containing protein</fullName>
    </recommendedName>
</protein>
<dbReference type="EMBL" id="BNAJ01000008">
    <property type="protein sequence ID" value="GHF52300.1"/>
    <property type="molecule type" value="Genomic_DNA"/>
</dbReference>
<accession>A0ABQ3JT53</accession>
<evidence type="ECO:0000313" key="2">
    <source>
        <dbReference type="Proteomes" id="UP000619376"/>
    </source>
</evidence>
<organism evidence="1 2">
    <name type="scientific">Deinococcus metalli</name>
    <dbReference type="NCBI Taxonomy" id="1141878"/>
    <lineage>
        <taxon>Bacteria</taxon>
        <taxon>Thermotogati</taxon>
        <taxon>Deinococcota</taxon>
        <taxon>Deinococci</taxon>
        <taxon>Deinococcales</taxon>
        <taxon>Deinococcaceae</taxon>
        <taxon>Deinococcus</taxon>
    </lineage>
</organism>
<dbReference type="InterPro" id="IPR007362">
    <property type="entry name" value="DUF429"/>
</dbReference>
<dbReference type="InterPro" id="IPR008306">
    <property type="entry name" value="UCP018008"/>
</dbReference>
<dbReference type="Proteomes" id="UP000619376">
    <property type="component" value="Unassembled WGS sequence"/>
</dbReference>
<keyword evidence="2" id="KW-1185">Reference proteome</keyword>
<gene>
    <name evidence="1" type="ORF">GCM10017781_30770</name>
</gene>
<dbReference type="RefSeq" id="WP_184113438.1">
    <property type="nucleotide sequence ID" value="NZ_BNAJ01000008.1"/>
</dbReference>
<dbReference type="Pfam" id="PF04250">
    <property type="entry name" value="DUF429"/>
    <property type="match status" value="1"/>
</dbReference>
<evidence type="ECO:0000313" key="1">
    <source>
        <dbReference type="EMBL" id="GHF52300.1"/>
    </source>
</evidence>
<name>A0ABQ3JT53_9DEIO</name>
<comment type="caution">
    <text evidence="1">The sequence shown here is derived from an EMBL/GenBank/DDBJ whole genome shotgun (WGS) entry which is preliminary data.</text>
</comment>
<sequence>MQFVGLDLAWSVRNPSGGAVVRLDGAAGDLTASALLGDDADVMAFLDRHVGASGGCLVAVDAPLAVPNAAGRRPAEAALGTVFARFHAGAHPTNRARVADAAGSVRGERVVAALAERGFVHDPWLHARAEVRRVVEVYPHPAMVSLFGLSRTLKYKNKGQGRALLDAAWAELYGHLRALETAEPALRGLDALLATDPTTLRGRALKDHEDRVDAVVCAYIALYAWWWGAARTEVFGTLEGGSILTPTLPERWPGARTAAS</sequence>
<proteinExistence type="predicted"/>
<evidence type="ECO:0008006" key="3">
    <source>
        <dbReference type="Google" id="ProtNLM"/>
    </source>
</evidence>
<dbReference type="PIRSF" id="PIRSF018008">
    <property type="entry name" value="UCP018008"/>
    <property type="match status" value="1"/>
</dbReference>